<dbReference type="Gene3D" id="3.90.226.10">
    <property type="entry name" value="2-enoyl-CoA Hydratase, Chain A, domain 1"/>
    <property type="match status" value="2"/>
</dbReference>
<dbReference type="Proteomes" id="UP000824280">
    <property type="component" value="Chromosome"/>
</dbReference>
<feature type="domain" description="CoA carboxyltransferase N-terminal" evidence="2">
    <location>
        <begin position="1"/>
        <end position="270"/>
    </location>
</feature>
<dbReference type="InterPro" id="IPR011763">
    <property type="entry name" value="COA_CT_C"/>
</dbReference>
<dbReference type="InterPro" id="IPR051047">
    <property type="entry name" value="AccD/PCCB"/>
</dbReference>
<reference evidence="4 5" key="1">
    <citation type="submission" date="2021-08" db="EMBL/GenBank/DDBJ databases">
        <title>Comparative Genomics Analysis of the Genus Qipengyuania Reveals Extensive Genetic Diversity and Metabolic Versatility, Including the Description of Fifteen Novel Species.</title>
        <authorList>
            <person name="Liu Y."/>
        </authorList>
    </citation>
    <scope>NUCLEOTIDE SEQUENCE [LARGE SCALE GENOMIC DNA]</scope>
    <source>
        <strain evidence="4 5">1XM2-8</strain>
    </source>
</reference>
<dbReference type="RefSeq" id="WP_221423019.1">
    <property type="nucleotide sequence ID" value="NZ_CP081297.1"/>
</dbReference>
<gene>
    <name evidence="4" type="ORF">K3166_01855</name>
</gene>
<feature type="domain" description="CoA carboxyltransferase C-terminal" evidence="3">
    <location>
        <begin position="274"/>
        <end position="516"/>
    </location>
</feature>
<dbReference type="InterPro" id="IPR034733">
    <property type="entry name" value="AcCoA_carboxyl_beta"/>
</dbReference>
<dbReference type="PROSITE" id="PS50989">
    <property type="entry name" value="COA_CT_CTER"/>
    <property type="match status" value="1"/>
</dbReference>
<keyword evidence="5" id="KW-1185">Reference proteome</keyword>
<evidence type="ECO:0000313" key="4">
    <source>
        <dbReference type="EMBL" id="QZD87481.1"/>
    </source>
</evidence>
<evidence type="ECO:0000259" key="2">
    <source>
        <dbReference type="PROSITE" id="PS50980"/>
    </source>
</evidence>
<feature type="region of interest" description="Disordered" evidence="1">
    <location>
        <begin position="14"/>
        <end position="33"/>
    </location>
</feature>
<evidence type="ECO:0000256" key="1">
    <source>
        <dbReference type="SAM" id="MobiDB-lite"/>
    </source>
</evidence>
<dbReference type="PANTHER" id="PTHR43842">
    <property type="entry name" value="PROPIONYL-COA CARBOXYLASE BETA CHAIN"/>
    <property type="match status" value="1"/>
</dbReference>
<proteinExistence type="predicted"/>
<organism evidence="4 5">
    <name type="scientific">Qipengyuania psychrotolerans</name>
    <dbReference type="NCBI Taxonomy" id="2867238"/>
    <lineage>
        <taxon>Bacteria</taxon>
        <taxon>Pseudomonadati</taxon>
        <taxon>Pseudomonadota</taxon>
        <taxon>Alphaproteobacteria</taxon>
        <taxon>Sphingomonadales</taxon>
        <taxon>Erythrobacteraceae</taxon>
        <taxon>Qipengyuania</taxon>
    </lineage>
</organism>
<evidence type="ECO:0000313" key="5">
    <source>
        <dbReference type="Proteomes" id="UP000824280"/>
    </source>
</evidence>
<dbReference type="SUPFAM" id="SSF52096">
    <property type="entry name" value="ClpP/crotonase"/>
    <property type="match status" value="2"/>
</dbReference>
<sequence length="516" mass="56057">MTWERELEELRKREEFANQMGGPEKVGRQHSRGKMDARARLAELCDDGTFREIGKIAGKGHYDDDGNLTGVTPAPFLFGKALINGRPVVATADDFTIRGGAADAGISRKMVQAEKMAHELKLPIIRMIDGTGGGGSVKTLEQIGATYIPAVPGWGDVVQNLDTVPVVALALGPTAGLGAARTVASHYSIMVRGLSQIFAAGPAVVDGLGDAYKGPADHQQAKEDLGGSEIHTRNGVVDDEVGSEAEAFARARHFLSFMPEHVGQLARRSLCTDPVHRREDALIDLVPRDAKAVYSMRRCMEMVFDQGTVFEIGKNWGRACITALARLDGWPVAVLASDPSYLGGSWEAKTSEKVERFIKLADQFRLPVVHLVDNPGFMIGREAEMAGTIRYGVQAMNAVYKATVPLASIVLRRAYGIAGSAMSNAERFQYRYCWPSGDWGSLPIAGGLEVAYKSDLEAAEDPAAELEAIRARLDKVTSPFRSAERFNVEDIIDPRDTRPLLCEFADLAWRKLAAEA</sequence>
<dbReference type="InterPro" id="IPR011762">
    <property type="entry name" value="COA_CT_N"/>
</dbReference>
<name>A0ABX8ZFI5_9SPHN</name>
<dbReference type="EMBL" id="CP081297">
    <property type="protein sequence ID" value="QZD87481.1"/>
    <property type="molecule type" value="Genomic_DNA"/>
</dbReference>
<protein>
    <submittedName>
        <fullName evidence="4">Methylmalonyl-CoA carboxyltransferase</fullName>
    </submittedName>
</protein>
<dbReference type="InterPro" id="IPR029045">
    <property type="entry name" value="ClpP/crotonase-like_dom_sf"/>
</dbReference>
<accession>A0ABX8ZFI5</accession>
<dbReference type="PANTHER" id="PTHR43842:SF2">
    <property type="entry name" value="PROPIONYL-COA CARBOXYLASE BETA CHAIN, MITOCHONDRIAL"/>
    <property type="match status" value="1"/>
</dbReference>
<evidence type="ECO:0000259" key="3">
    <source>
        <dbReference type="PROSITE" id="PS50989"/>
    </source>
</evidence>
<dbReference type="PROSITE" id="PS50980">
    <property type="entry name" value="COA_CT_NTER"/>
    <property type="match status" value="1"/>
</dbReference>
<dbReference type="Pfam" id="PF01039">
    <property type="entry name" value="Carboxyl_trans"/>
    <property type="match status" value="1"/>
</dbReference>